<dbReference type="Proteomes" id="UP000002333">
    <property type="component" value="Chromosome"/>
</dbReference>
<proteinExistence type="predicted"/>
<dbReference type="AlphaFoldDB" id="A0A3F2ZRP5"/>
<sequence>MKWKCDFSHIKCELKKTFGVVFLKIISTSLMENKVNLKLKFIKLYKTK</sequence>
<evidence type="ECO:0000313" key="2">
    <source>
        <dbReference type="Proteomes" id="UP000002333"/>
    </source>
</evidence>
<reference evidence="2" key="2">
    <citation type="submission" date="2008-05" db="EMBL/GenBank/DDBJ databases">
        <title>Genome sequence of Clostridium botulinum Ba4 strain 657.</title>
        <authorList>
            <person name="Shrivastava S."/>
            <person name="Brown J.L."/>
            <person name="Bruce D."/>
            <person name="Detter C."/>
            <person name="Munk C."/>
            <person name="Smith L.A."/>
            <person name="Smith T.J."/>
            <person name="Sutton G."/>
            <person name="Brettin T.S."/>
        </authorList>
    </citation>
    <scope>NUCLEOTIDE SEQUENCE [LARGE SCALE GENOMIC DNA]</scope>
    <source>
        <strain evidence="2">657 / Type Ba4</strain>
    </source>
</reference>
<reference evidence="1 2" key="1">
    <citation type="journal article" date="2007" name="PLoS ONE">
        <title>Analysis of the neurotoxin complex genes in Clostridium botulinum A1-A4 and B1 strains: BoNT/A3, /Ba4 and /B1 clusters are located within plasmids.</title>
        <authorList>
            <person name="Smith T.J."/>
            <person name="Hill K.K."/>
            <person name="Foley B.T."/>
            <person name="Detter J.C."/>
            <person name="Munk A.C."/>
            <person name="Bruce D.C."/>
            <person name="Doggett N.A."/>
            <person name="Smith L.A."/>
            <person name="Marks J.D."/>
            <person name="Xie G."/>
            <person name="Brettin T.S."/>
        </authorList>
    </citation>
    <scope>NUCLEOTIDE SEQUENCE [LARGE SCALE GENOMIC DNA]</scope>
    <source>
        <strain evidence="2">657 / Type Ba4</strain>
    </source>
</reference>
<dbReference type="KEGG" id="cbi:CLJ_B2924"/>
<name>A0A3F2ZRP5_CLOB6</name>
<evidence type="ECO:0000313" key="1">
    <source>
        <dbReference type="EMBL" id="ACQ51668.1"/>
    </source>
</evidence>
<accession>A0A3F2ZRP5</accession>
<protein>
    <submittedName>
        <fullName evidence="1">Uncharacterized protein</fullName>
    </submittedName>
</protein>
<dbReference type="EMBL" id="CP001083">
    <property type="protein sequence ID" value="ACQ51668.1"/>
    <property type="molecule type" value="Genomic_DNA"/>
</dbReference>
<gene>
    <name evidence="1" type="ordered locus">CLJ_B2924</name>
</gene>
<organism evidence="1 2">
    <name type="scientific">Clostridium botulinum (strain 657 / Type Ba4)</name>
    <dbReference type="NCBI Taxonomy" id="515621"/>
    <lineage>
        <taxon>Bacteria</taxon>
        <taxon>Bacillati</taxon>
        <taxon>Bacillota</taxon>
        <taxon>Clostridia</taxon>
        <taxon>Eubacteriales</taxon>
        <taxon>Clostridiaceae</taxon>
        <taxon>Clostridium</taxon>
    </lineage>
</organism>